<evidence type="ECO:0000259" key="1">
    <source>
        <dbReference type="Pfam" id="PF12146"/>
    </source>
</evidence>
<feature type="domain" description="Serine aminopeptidase S33" evidence="1">
    <location>
        <begin position="43"/>
        <end position="222"/>
    </location>
</feature>
<dbReference type="Pfam" id="PF12146">
    <property type="entry name" value="Hydrolase_4"/>
    <property type="match status" value="1"/>
</dbReference>
<dbReference type="InterPro" id="IPR000073">
    <property type="entry name" value="AB_hydrolase_1"/>
</dbReference>
<keyword evidence="2" id="KW-0378">Hydrolase</keyword>
<evidence type="ECO:0000313" key="2">
    <source>
        <dbReference type="EMBL" id="NER15222.1"/>
    </source>
</evidence>
<evidence type="ECO:0000313" key="3">
    <source>
        <dbReference type="Proteomes" id="UP000468581"/>
    </source>
</evidence>
<accession>A0A6P0URR0</accession>
<keyword evidence="3" id="KW-1185">Reference proteome</keyword>
<dbReference type="RefSeq" id="WP_163608511.1">
    <property type="nucleotide sequence ID" value="NZ_JAABOO010000004.1"/>
</dbReference>
<dbReference type="InterPro" id="IPR022742">
    <property type="entry name" value="Hydrolase_4"/>
</dbReference>
<dbReference type="GO" id="GO:0016787">
    <property type="term" value="F:hydrolase activity"/>
    <property type="evidence" value="ECO:0007669"/>
    <property type="project" value="UniProtKB-KW"/>
</dbReference>
<comment type="caution">
    <text evidence="2">The sequence shown here is derived from an EMBL/GenBank/DDBJ whole genome shotgun (WGS) entry which is preliminary data.</text>
</comment>
<dbReference type="InterPro" id="IPR050266">
    <property type="entry name" value="AB_hydrolase_sf"/>
</dbReference>
<dbReference type="PANTHER" id="PTHR43798">
    <property type="entry name" value="MONOACYLGLYCEROL LIPASE"/>
    <property type="match status" value="1"/>
</dbReference>
<dbReference type="PRINTS" id="PR00111">
    <property type="entry name" value="ABHYDROLASE"/>
</dbReference>
<dbReference type="SUPFAM" id="SSF53474">
    <property type="entry name" value="alpha/beta-Hydrolases"/>
    <property type="match status" value="1"/>
</dbReference>
<dbReference type="Proteomes" id="UP000468581">
    <property type="component" value="Unassembled WGS sequence"/>
</dbReference>
<dbReference type="Gene3D" id="3.40.50.1820">
    <property type="entry name" value="alpha/beta hydrolase"/>
    <property type="match status" value="1"/>
</dbReference>
<dbReference type="EMBL" id="JAABOO010000004">
    <property type="protein sequence ID" value="NER15222.1"/>
    <property type="molecule type" value="Genomic_DNA"/>
</dbReference>
<reference evidence="2 3" key="1">
    <citation type="submission" date="2020-01" db="EMBL/GenBank/DDBJ databases">
        <title>Leptobacterium flavescens.</title>
        <authorList>
            <person name="Wang G."/>
        </authorList>
    </citation>
    <scope>NUCLEOTIDE SEQUENCE [LARGE SCALE GENOMIC DNA]</scope>
    <source>
        <strain evidence="2 3">KCTC 22160</strain>
    </source>
</reference>
<gene>
    <name evidence="2" type="ORF">GWK08_17330</name>
</gene>
<organism evidence="2 3">
    <name type="scientific">Leptobacterium flavescens</name>
    <dbReference type="NCBI Taxonomy" id="472055"/>
    <lineage>
        <taxon>Bacteria</taxon>
        <taxon>Pseudomonadati</taxon>
        <taxon>Bacteroidota</taxon>
        <taxon>Flavobacteriia</taxon>
        <taxon>Flavobacteriales</taxon>
        <taxon>Flavobacteriaceae</taxon>
        <taxon>Leptobacterium</taxon>
    </lineage>
</organism>
<dbReference type="AlphaFoldDB" id="A0A6P0URR0"/>
<sequence>MNSTQRRKAYFLSGTMCDERLWTKTWEALSDHLDPHHIEIHDCRDFDEINDRIHKETKEEKALLIGFSLGAYSAMNYALQYPGNIESLVLIASSAEGLSPRELKLRKDYISFLEEHSYLGISQKRIEEFLGSRHVSNKEIVGTIKAMDRDLGKEVLINQLTATSYRTSLIDRLSEIKFPLLLIGGEEDNVIKTEDLNSIHAALPDSDLSFVKNSGHMIPLEQPQELGRLILNWLS</sequence>
<name>A0A6P0URR0_9FLAO</name>
<protein>
    <submittedName>
        <fullName evidence="2">Alpha/beta fold hydrolase</fullName>
    </submittedName>
</protein>
<dbReference type="InterPro" id="IPR029058">
    <property type="entry name" value="AB_hydrolase_fold"/>
</dbReference>
<proteinExistence type="predicted"/>